<dbReference type="WBParaSite" id="nRc.2.0.1.t32095-RA">
    <property type="protein sequence ID" value="nRc.2.0.1.t32095-RA"/>
    <property type="gene ID" value="nRc.2.0.1.g32095"/>
</dbReference>
<proteinExistence type="predicted"/>
<protein>
    <submittedName>
        <fullName evidence="3">Uncharacterized protein</fullName>
    </submittedName>
</protein>
<keyword evidence="2" id="KW-1185">Reference proteome</keyword>
<feature type="region of interest" description="Disordered" evidence="1">
    <location>
        <begin position="1"/>
        <end position="21"/>
    </location>
</feature>
<feature type="compositionally biased region" description="Basic and acidic residues" evidence="1">
    <location>
        <begin position="1"/>
        <end position="10"/>
    </location>
</feature>
<organism evidence="2 3">
    <name type="scientific">Romanomermis culicivorax</name>
    <name type="common">Nematode worm</name>
    <dbReference type="NCBI Taxonomy" id="13658"/>
    <lineage>
        <taxon>Eukaryota</taxon>
        <taxon>Metazoa</taxon>
        <taxon>Ecdysozoa</taxon>
        <taxon>Nematoda</taxon>
        <taxon>Enoplea</taxon>
        <taxon>Dorylaimia</taxon>
        <taxon>Mermithida</taxon>
        <taxon>Mermithoidea</taxon>
        <taxon>Mermithidae</taxon>
        <taxon>Romanomermis</taxon>
    </lineage>
</organism>
<evidence type="ECO:0000313" key="3">
    <source>
        <dbReference type="WBParaSite" id="nRc.2.0.1.t32095-RA"/>
    </source>
</evidence>
<feature type="region of interest" description="Disordered" evidence="1">
    <location>
        <begin position="168"/>
        <end position="199"/>
    </location>
</feature>
<dbReference type="Proteomes" id="UP000887565">
    <property type="component" value="Unplaced"/>
</dbReference>
<dbReference type="AlphaFoldDB" id="A0A915K1K0"/>
<evidence type="ECO:0000313" key="2">
    <source>
        <dbReference type="Proteomes" id="UP000887565"/>
    </source>
</evidence>
<accession>A0A915K1K0</accession>
<sequence length="199" mass="22726">MDEKVIKRITGESPNPSAKHRNHTALGTLVMHAPHGISSKTMDYMYNRFGIVPVIFEETRAKRCIEGDNITLDKWYQDDCWFFKTTRCKWENVDIDIATQLKADQKTEEDAQRKCARRQQELQLEQCTSPMLPSIPPKSQLDQFFENVVSLASSNEYILGTELTSQDVYGQETTTTGSEPSEKKITLTQAKLEGTKEND</sequence>
<reference evidence="3" key="1">
    <citation type="submission" date="2022-11" db="UniProtKB">
        <authorList>
            <consortium name="WormBaseParasite"/>
        </authorList>
    </citation>
    <scope>IDENTIFICATION</scope>
</reference>
<evidence type="ECO:0000256" key="1">
    <source>
        <dbReference type="SAM" id="MobiDB-lite"/>
    </source>
</evidence>
<name>A0A915K1K0_ROMCU</name>
<feature type="compositionally biased region" description="Polar residues" evidence="1">
    <location>
        <begin position="168"/>
        <end position="179"/>
    </location>
</feature>